<keyword evidence="3" id="KW-1185">Reference proteome</keyword>
<organism evidence="2 3">
    <name type="scientific">Paenibacillus sedimenti</name>
    <dbReference type="NCBI Taxonomy" id="2770274"/>
    <lineage>
        <taxon>Bacteria</taxon>
        <taxon>Bacillati</taxon>
        <taxon>Bacillota</taxon>
        <taxon>Bacilli</taxon>
        <taxon>Bacillales</taxon>
        <taxon>Paenibacillaceae</taxon>
        <taxon>Paenibacillus</taxon>
    </lineage>
</organism>
<dbReference type="Proteomes" id="UP000650466">
    <property type="component" value="Unassembled WGS sequence"/>
</dbReference>
<dbReference type="AlphaFoldDB" id="A0A926QKR7"/>
<keyword evidence="1" id="KW-1133">Transmembrane helix</keyword>
<feature type="transmembrane region" description="Helical" evidence="1">
    <location>
        <begin position="21"/>
        <end position="38"/>
    </location>
</feature>
<accession>A0A926QKR7</accession>
<reference evidence="2" key="1">
    <citation type="submission" date="2020-09" db="EMBL/GenBank/DDBJ databases">
        <title>Draft Genome Sequence of Paenibacillus sp. WST5.</title>
        <authorList>
            <person name="Bao Z."/>
        </authorList>
    </citation>
    <scope>NUCLEOTIDE SEQUENCE</scope>
    <source>
        <strain evidence="2">WST5</strain>
    </source>
</reference>
<dbReference type="EMBL" id="JACVVD010000005">
    <property type="protein sequence ID" value="MBD0381714.1"/>
    <property type="molecule type" value="Genomic_DNA"/>
</dbReference>
<evidence type="ECO:0000256" key="1">
    <source>
        <dbReference type="SAM" id="Phobius"/>
    </source>
</evidence>
<name>A0A926QKR7_9BACL</name>
<keyword evidence="1" id="KW-0472">Membrane</keyword>
<keyword evidence="1" id="KW-0812">Transmembrane</keyword>
<evidence type="ECO:0000313" key="2">
    <source>
        <dbReference type="EMBL" id="MBD0381714.1"/>
    </source>
</evidence>
<dbReference type="RefSeq" id="WP_188175515.1">
    <property type="nucleotide sequence ID" value="NZ_JACVVD010000005.1"/>
</dbReference>
<gene>
    <name evidence="2" type="ORF">ICC18_16445</name>
</gene>
<proteinExistence type="predicted"/>
<comment type="caution">
    <text evidence="2">The sequence shown here is derived from an EMBL/GenBank/DDBJ whole genome shotgun (WGS) entry which is preliminary data.</text>
</comment>
<sequence length="94" mass="10460">MKRIHTGGDTRMKGKKRIKRTTLLVIGAILLWGIVAIWNEMQRSEAGLSLPRPTTVSNAPTYHSNSHTAVYPETNGLKTGMPYHENLTVATEMI</sequence>
<protein>
    <submittedName>
        <fullName evidence="2">Uncharacterized protein</fullName>
    </submittedName>
</protein>
<evidence type="ECO:0000313" key="3">
    <source>
        <dbReference type="Proteomes" id="UP000650466"/>
    </source>
</evidence>